<dbReference type="InterPro" id="IPR014710">
    <property type="entry name" value="RmlC-like_jellyroll"/>
</dbReference>
<evidence type="ECO:0000313" key="2">
    <source>
        <dbReference type="EMBL" id="SER02506.1"/>
    </source>
</evidence>
<dbReference type="InterPro" id="IPR011051">
    <property type="entry name" value="RmlC_Cupin_sf"/>
</dbReference>
<proteinExistence type="predicted"/>
<evidence type="ECO:0000313" key="3">
    <source>
        <dbReference type="Proteomes" id="UP000198749"/>
    </source>
</evidence>
<evidence type="ECO:0000259" key="1">
    <source>
        <dbReference type="Pfam" id="PF07883"/>
    </source>
</evidence>
<reference evidence="3" key="1">
    <citation type="submission" date="2016-10" db="EMBL/GenBank/DDBJ databases">
        <authorList>
            <person name="Varghese N."/>
            <person name="Submissions S."/>
        </authorList>
    </citation>
    <scope>NUCLEOTIDE SEQUENCE [LARGE SCALE GENOMIC DNA]</scope>
    <source>
        <strain evidence="3">DSM 18887</strain>
    </source>
</reference>
<dbReference type="EMBL" id="FOGB01000014">
    <property type="protein sequence ID" value="SER02506.1"/>
    <property type="molecule type" value="Genomic_DNA"/>
</dbReference>
<sequence>MTRIDLIKMEGARVARISLAPGEISPNHYHTEVVENVVCLAGKLEIRFDDSSKTEVLVPGNIYEIKPEEPHFLINLCDSTSEYLLVQKGAYDFVPAQ</sequence>
<dbReference type="SUPFAM" id="SSF51182">
    <property type="entry name" value="RmlC-like cupins"/>
    <property type="match status" value="1"/>
</dbReference>
<gene>
    <name evidence="2" type="ORF">SAMN03080615_03656</name>
</gene>
<feature type="domain" description="Cupin type-2" evidence="1">
    <location>
        <begin position="17"/>
        <end position="86"/>
    </location>
</feature>
<dbReference type="CDD" id="cd02208">
    <property type="entry name" value="cupin_RmlC-like"/>
    <property type="match status" value="1"/>
</dbReference>
<dbReference type="Proteomes" id="UP000198749">
    <property type="component" value="Unassembled WGS sequence"/>
</dbReference>
<dbReference type="RefSeq" id="WP_175483589.1">
    <property type="nucleotide sequence ID" value="NZ_AP025284.1"/>
</dbReference>
<organism evidence="2 3">
    <name type="scientific">Amphritea atlantica</name>
    <dbReference type="NCBI Taxonomy" id="355243"/>
    <lineage>
        <taxon>Bacteria</taxon>
        <taxon>Pseudomonadati</taxon>
        <taxon>Pseudomonadota</taxon>
        <taxon>Gammaproteobacteria</taxon>
        <taxon>Oceanospirillales</taxon>
        <taxon>Oceanospirillaceae</taxon>
        <taxon>Amphritea</taxon>
    </lineage>
</organism>
<protein>
    <submittedName>
        <fullName evidence="2">Cupin domain-containing protein</fullName>
    </submittedName>
</protein>
<name>A0A1H9KTJ1_9GAMM</name>
<accession>A0A1H9KTJ1</accession>
<dbReference type="Pfam" id="PF07883">
    <property type="entry name" value="Cupin_2"/>
    <property type="match status" value="1"/>
</dbReference>
<dbReference type="AlphaFoldDB" id="A0A1H9KTJ1"/>
<keyword evidence="3" id="KW-1185">Reference proteome</keyword>
<dbReference type="InterPro" id="IPR013096">
    <property type="entry name" value="Cupin_2"/>
</dbReference>
<dbReference type="Gene3D" id="2.60.120.10">
    <property type="entry name" value="Jelly Rolls"/>
    <property type="match status" value="1"/>
</dbReference>
<dbReference type="STRING" id="355243.SAMN03080615_03656"/>